<dbReference type="InterPro" id="IPR023000">
    <property type="entry name" value="Shikimate_kinase_CS"/>
</dbReference>
<dbReference type="PANTHER" id="PTHR21087:SF16">
    <property type="entry name" value="SHIKIMATE KINASE 1, CHLOROPLASTIC"/>
    <property type="match status" value="1"/>
</dbReference>
<comment type="catalytic activity">
    <reaction evidence="10">
        <text>shikimate + ATP = 3-phosphoshikimate + ADP + H(+)</text>
        <dbReference type="Rhea" id="RHEA:13121"/>
        <dbReference type="ChEBI" id="CHEBI:15378"/>
        <dbReference type="ChEBI" id="CHEBI:30616"/>
        <dbReference type="ChEBI" id="CHEBI:36208"/>
        <dbReference type="ChEBI" id="CHEBI:145989"/>
        <dbReference type="ChEBI" id="CHEBI:456216"/>
        <dbReference type="EC" id="2.7.1.71"/>
    </reaction>
</comment>
<reference evidence="11" key="1">
    <citation type="submission" date="2018-06" db="EMBL/GenBank/DDBJ databases">
        <authorList>
            <person name="Zhirakovskaya E."/>
        </authorList>
    </citation>
    <scope>NUCLEOTIDE SEQUENCE</scope>
</reference>
<dbReference type="EC" id="2.7.1.71" evidence="3"/>
<dbReference type="GO" id="GO:0004765">
    <property type="term" value="F:shikimate kinase activity"/>
    <property type="evidence" value="ECO:0007669"/>
    <property type="project" value="UniProtKB-EC"/>
</dbReference>
<dbReference type="AlphaFoldDB" id="A0A3B1DDF4"/>
<evidence type="ECO:0000256" key="9">
    <source>
        <dbReference type="ARBA" id="ARBA00023141"/>
    </source>
</evidence>
<keyword evidence="5 11" id="KW-0808">Transferase</keyword>
<evidence type="ECO:0000256" key="6">
    <source>
        <dbReference type="ARBA" id="ARBA00022741"/>
    </source>
</evidence>
<dbReference type="Pfam" id="PF01202">
    <property type="entry name" value="SKI"/>
    <property type="match status" value="1"/>
</dbReference>
<dbReference type="NCBIfam" id="NF010553">
    <property type="entry name" value="PRK13947.1"/>
    <property type="match status" value="1"/>
</dbReference>
<dbReference type="PANTHER" id="PTHR21087">
    <property type="entry name" value="SHIKIMATE KINASE"/>
    <property type="match status" value="1"/>
</dbReference>
<dbReference type="InterPro" id="IPR000623">
    <property type="entry name" value="Shikimate_kinase/TSH1"/>
</dbReference>
<dbReference type="HAMAP" id="MF_00109">
    <property type="entry name" value="Shikimate_kinase"/>
    <property type="match status" value="1"/>
</dbReference>
<gene>
    <name evidence="11" type="ORF">MNBD_NITROSPIRAE03-1297</name>
</gene>
<accession>A0A3B1DDF4</accession>
<evidence type="ECO:0000256" key="4">
    <source>
        <dbReference type="ARBA" id="ARBA00022605"/>
    </source>
</evidence>
<evidence type="ECO:0000256" key="5">
    <source>
        <dbReference type="ARBA" id="ARBA00022679"/>
    </source>
</evidence>
<dbReference type="Gene3D" id="3.40.50.300">
    <property type="entry name" value="P-loop containing nucleotide triphosphate hydrolases"/>
    <property type="match status" value="1"/>
</dbReference>
<dbReference type="CDD" id="cd00464">
    <property type="entry name" value="SK"/>
    <property type="match status" value="1"/>
</dbReference>
<evidence type="ECO:0000256" key="2">
    <source>
        <dbReference type="ARBA" id="ARBA00006997"/>
    </source>
</evidence>
<comment type="pathway">
    <text evidence="1">Metabolic intermediate biosynthesis; chorismate biosynthesis; chorismate from D-erythrose 4-phosphate and phosphoenolpyruvate: step 5/7.</text>
</comment>
<proteinExistence type="inferred from homology"/>
<keyword evidence="4" id="KW-0028">Amino-acid biosynthesis</keyword>
<keyword evidence="7 11" id="KW-0418">Kinase</keyword>
<dbReference type="SUPFAM" id="SSF52540">
    <property type="entry name" value="P-loop containing nucleoside triphosphate hydrolases"/>
    <property type="match status" value="1"/>
</dbReference>
<evidence type="ECO:0000256" key="10">
    <source>
        <dbReference type="ARBA" id="ARBA00048567"/>
    </source>
</evidence>
<dbReference type="UniPathway" id="UPA00053">
    <property type="reaction ID" value="UER00088"/>
</dbReference>
<dbReference type="PROSITE" id="PS01128">
    <property type="entry name" value="SHIKIMATE_KINASE"/>
    <property type="match status" value="1"/>
</dbReference>
<dbReference type="InterPro" id="IPR031322">
    <property type="entry name" value="Shikimate/glucono_kinase"/>
</dbReference>
<evidence type="ECO:0000313" key="11">
    <source>
        <dbReference type="EMBL" id="VAX34074.1"/>
    </source>
</evidence>
<dbReference type="GO" id="GO:0005524">
    <property type="term" value="F:ATP binding"/>
    <property type="evidence" value="ECO:0007669"/>
    <property type="project" value="UniProtKB-KW"/>
</dbReference>
<sequence length="170" mass="19044">MKNIVLSGFMGTGKTAVGRELARKLGMRLVELDEEIEKAEGMTINEIFSRFGEPCFRDRETEMVKEFAGHDNVVISTGGGVVLREENMKALRESGVIVCLKATPETILKRTSASGERPLLNVDDPLKKIRDLLDYRQPFYDKADIIIETDSLSPAEIADEIIRKVKELSE</sequence>
<dbReference type="GO" id="GO:0008652">
    <property type="term" value="P:amino acid biosynthetic process"/>
    <property type="evidence" value="ECO:0007669"/>
    <property type="project" value="UniProtKB-KW"/>
</dbReference>
<dbReference type="PRINTS" id="PR01100">
    <property type="entry name" value="SHIKIMTKNASE"/>
</dbReference>
<keyword evidence="8" id="KW-0067">ATP-binding</keyword>
<organism evidence="11">
    <name type="scientific">hydrothermal vent metagenome</name>
    <dbReference type="NCBI Taxonomy" id="652676"/>
    <lineage>
        <taxon>unclassified sequences</taxon>
        <taxon>metagenomes</taxon>
        <taxon>ecological metagenomes</taxon>
    </lineage>
</organism>
<dbReference type="GO" id="GO:0009073">
    <property type="term" value="P:aromatic amino acid family biosynthetic process"/>
    <property type="evidence" value="ECO:0007669"/>
    <property type="project" value="UniProtKB-KW"/>
</dbReference>
<evidence type="ECO:0000256" key="7">
    <source>
        <dbReference type="ARBA" id="ARBA00022777"/>
    </source>
</evidence>
<comment type="similarity">
    <text evidence="2">Belongs to the shikimate kinase family.</text>
</comment>
<keyword evidence="6" id="KW-0547">Nucleotide-binding</keyword>
<dbReference type="InterPro" id="IPR027417">
    <property type="entry name" value="P-loop_NTPase"/>
</dbReference>
<evidence type="ECO:0000256" key="3">
    <source>
        <dbReference type="ARBA" id="ARBA00012154"/>
    </source>
</evidence>
<evidence type="ECO:0000256" key="1">
    <source>
        <dbReference type="ARBA" id="ARBA00004842"/>
    </source>
</evidence>
<dbReference type="EMBL" id="UOGI01000249">
    <property type="protein sequence ID" value="VAX34074.1"/>
    <property type="molecule type" value="Genomic_DNA"/>
</dbReference>
<evidence type="ECO:0000256" key="8">
    <source>
        <dbReference type="ARBA" id="ARBA00022840"/>
    </source>
</evidence>
<dbReference type="GO" id="GO:0009423">
    <property type="term" value="P:chorismate biosynthetic process"/>
    <property type="evidence" value="ECO:0007669"/>
    <property type="project" value="UniProtKB-UniPathway"/>
</dbReference>
<protein>
    <recommendedName>
        <fullName evidence="3">shikimate kinase</fullName>
        <ecNumber evidence="3">2.7.1.71</ecNumber>
    </recommendedName>
</protein>
<keyword evidence="9" id="KW-0057">Aromatic amino acid biosynthesis</keyword>
<name>A0A3B1DDF4_9ZZZZ</name>
<dbReference type="GO" id="GO:0005829">
    <property type="term" value="C:cytosol"/>
    <property type="evidence" value="ECO:0007669"/>
    <property type="project" value="TreeGrafter"/>
</dbReference>